<keyword evidence="1" id="KW-1133">Transmembrane helix</keyword>
<dbReference type="GO" id="GO:0016020">
    <property type="term" value="C:membrane"/>
    <property type="evidence" value="ECO:0007669"/>
    <property type="project" value="UniProtKB-SubCell"/>
</dbReference>
<proteinExistence type="inferred from homology"/>
<comment type="caution">
    <text evidence="2">The sequence shown here is derived from an EMBL/GenBank/DDBJ whole genome shotgun (WGS) entry which is preliminary data.</text>
</comment>
<accession>A0A8T0D3T2</accession>
<keyword evidence="1" id="KW-0472">Membrane</keyword>
<feature type="transmembrane region" description="Helical" evidence="1">
    <location>
        <begin position="92"/>
        <end position="110"/>
    </location>
</feature>
<keyword evidence="1" id="KW-0812">Transmembrane</keyword>
<dbReference type="InterPro" id="IPR039797">
    <property type="entry name" value="Pecanex"/>
</dbReference>
<comment type="subcellular location">
    <subcellularLocation>
        <location evidence="1">Membrane</location>
        <topology evidence="1">Multi-pass membrane protein</topology>
    </subcellularLocation>
</comment>
<gene>
    <name evidence="2" type="ORF">P879_11131</name>
</gene>
<feature type="transmembrane region" description="Helical" evidence="1">
    <location>
        <begin position="329"/>
        <end position="351"/>
    </location>
</feature>
<dbReference type="AlphaFoldDB" id="A0A8T0D3T2"/>
<dbReference type="PANTHER" id="PTHR12372">
    <property type="entry name" value="PECANEX"/>
    <property type="match status" value="1"/>
</dbReference>
<dbReference type="Proteomes" id="UP000699462">
    <property type="component" value="Unassembled WGS sequence"/>
</dbReference>
<feature type="transmembrane region" description="Helical" evidence="1">
    <location>
        <begin position="117"/>
        <end position="134"/>
    </location>
</feature>
<dbReference type="EMBL" id="JTDF01021117">
    <property type="protein sequence ID" value="KAF8562262.1"/>
    <property type="molecule type" value="Genomic_DNA"/>
</dbReference>
<comment type="similarity">
    <text evidence="1">Belongs to the pecanex family.</text>
</comment>
<keyword evidence="3" id="KW-1185">Reference proteome</keyword>
<evidence type="ECO:0000256" key="1">
    <source>
        <dbReference type="RuleBase" id="RU367089"/>
    </source>
</evidence>
<evidence type="ECO:0000313" key="2">
    <source>
        <dbReference type="EMBL" id="KAF8562262.1"/>
    </source>
</evidence>
<organism evidence="2 3">
    <name type="scientific">Paragonimus westermani</name>
    <dbReference type="NCBI Taxonomy" id="34504"/>
    <lineage>
        <taxon>Eukaryota</taxon>
        <taxon>Metazoa</taxon>
        <taxon>Spiralia</taxon>
        <taxon>Lophotrochozoa</taxon>
        <taxon>Platyhelminthes</taxon>
        <taxon>Trematoda</taxon>
        <taxon>Digenea</taxon>
        <taxon>Plagiorchiida</taxon>
        <taxon>Troglotremata</taxon>
        <taxon>Troglotrematidae</taxon>
        <taxon>Paragonimus</taxon>
    </lineage>
</organism>
<reference evidence="2 3" key="1">
    <citation type="submission" date="2019-07" db="EMBL/GenBank/DDBJ databases">
        <title>Annotation for the trematode Paragonimus westermani.</title>
        <authorList>
            <person name="Choi Y.-J."/>
        </authorList>
    </citation>
    <scope>NUCLEOTIDE SEQUENCE [LARGE SCALE GENOMIC DNA]</scope>
    <source>
        <strain evidence="2">180907_Pwestermani</strain>
    </source>
</reference>
<evidence type="ECO:0000313" key="3">
    <source>
        <dbReference type="Proteomes" id="UP000699462"/>
    </source>
</evidence>
<feature type="transmembrane region" description="Helical" evidence="1">
    <location>
        <begin position="154"/>
        <end position="174"/>
    </location>
</feature>
<feature type="non-terminal residue" evidence="2">
    <location>
        <position position="1"/>
    </location>
</feature>
<sequence length="372" mass="41194">FHCIAFIRFSTDSVEAVSLGGVNDARSNPASPHPTLFKRLNAMAFAPRRRRLNSHTYRVRLFPCFARPSINVRLSRLQLDALFDRGRSPLEFALAVFLSLAVSLTGFLLLRSGAFHQMGLVACCFTIAGCHYSLVKSVQPDAASPQHGFNRVIVYSRSVVFCLFALIYVAASLLSSSPSSTHFRHEDDSEHSTISVLATVRIGQLSLIDKDSCFPVDGNPLLCSFDTPPMKLLSSSSSSQLLQYFPKDAQSEHVRSHNESHSLFLFGSLWTIDRLTFGFRSVMFALLTIFPLLFLFGLIPQLNTALIFILEQLDIHLFGGSGSIGLLSASFSIVRSLVVVGLGYWFCYSALEFRNCGRRSIVIPLISALVLR</sequence>
<feature type="transmembrane region" description="Helical" evidence="1">
    <location>
        <begin position="284"/>
        <end position="309"/>
    </location>
</feature>
<dbReference type="PANTHER" id="PTHR12372:SF7">
    <property type="entry name" value="PROTEIN PECANEX"/>
    <property type="match status" value="1"/>
</dbReference>
<name>A0A8T0D3T2_9TREM</name>
<dbReference type="OrthoDB" id="6287660at2759"/>
<comment type="caution">
    <text evidence="1">Lacks conserved residue(s) required for the propagation of feature annotation.</text>
</comment>
<protein>
    <recommendedName>
        <fullName evidence="1">Pecanex-like protein</fullName>
    </recommendedName>
</protein>